<keyword evidence="1" id="KW-0812">Transmembrane</keyword>
<keyword evidence="3" id="KW-1185">Reference proteome</keyword>
<dbReference type="STRING" id="1129374.AJE_05691"/>
<keyword evidence="1" id="KW-0472">Membrane</keyword>
<feature type="transmembrane region" description="Helical" evidence="1">
    <location>
        <begin position="40"/>
        <end position="63"/>
    </location>
</feature>
<dbReference type="EMBL" id="AHTH01000011">
    <property type="protein sequence ID" value="EHR41645.1"/>
    <property type="molecule type" value="Genomic_DNA"/>
</dbReference>
<gene>
    <name evidence="2" type="ORF">AJE_05691</name>
</gene>
<evidence type="ECO:0000313" key="3">
    <source>
        <dbReference type="Proteomes" id="UP000012046"/>
    </source>
</evidence>
<comment type="caution">
    <text evidence="2">The sequence shown here is derived from an EMBL/GenBank/DDBJ whole genome shotgun (WGS) entry which is preliminary data.</text>
</comment>
<dbReference type="PATRIC" id="fig|1129374.4.peg.1140"/>
<dbReference type="Pfam" id="PF11174">
    <property type="entry name" value="DUF2970"/>
    <property type="match status" value="1"/>
</dbReference>
<dbReference type="InterPro" id="IPR021344">
    <property type="entry name" value="DUF2970"/>
</dbReference>
<dbReference type="RefSeq" id="WP_008609006.1">
    <property type="nucleotide sequence ID" value="NZ_AHTH01000011.1"/>
</dbReference>
<reference evidence="2 3" key="1">
    <citation type="journal article" date="2012" name="J. Bacteriol.">
        <title>Genome Sequence of Extracellular-Protease-Producing Alishewanella jeotgali Isolated from Traditional Korean Fermented Seafood.</title>
        <authorList>
            <person name="Jung J."/>
            <person name="Chun J."/>
            <person name="Park W."/>
        </authorList>
    </citation>
    <scope>NUCLEOTIDE SEQUENCE [LARGE SCALE GENOMIC DNA]</scope>
    <source>
        <strain evidence="2 3">KCTC 22429</strain>
    </source>
</reference>
<organism evidence="2 3">
    <name type="scientific">Alishewanella jeotgali KCTC 22429</name>
    <dbReference type="NCBI Taxonomy" id="1129374"/>
    <lineage>
        <taxon>Bacteria</taxon>
        <taxon>Pseudomonadati</taxon>
        <taxon>Pseudomonadota</taxon>
        <taxon>Gammaproteobacteria</taxon>
        <taxon>Alteromonadales</taxon>
        <taxon>Alteromonadaceae</taxon>
        <taxon>Alishewanella</taxon>
    </lineage>
</organism>
<name>H3ZCR5_9ALTE</name>
<sequence length="64" mass="7017">MTAAKPGFKQVLKAVFGAFIGVQSEQQRQQDFQSQSAVPYILTGIFAALCFVALLLLVVFLVLR</sequence>
<dbReference type="eggNOG" id="ENOG5033AS4">
    <property type="taxonomic scope" value="Bacteria"/>
</dbReference>
<dbReference type="AlphaFoldDB" id="H3ZCR5"/>
<evidence type="ECO:0000256" key="1">
    <source>
        <dbReference type="SAM" id="Phobius"/>
    </source>
</evidence>
<proteinExistence type="predicted"/>
<keyword evidence="1" id="KW-1133">Transmembrane helix</keyword>
<evidence type="ECO:0000313" key="2">
    <source>
        <dbReference type="EMBL" id="EHR41645.1"/>
    </source>
</evidence>
<dbReference type="Proteomes" id="UP000012046">
    <property type="component" value="Unassembled WGS sequence"/>
</dbReference>
<protein>
    <recommendedName>
        <fullName evidence="4">DUF2970 domain-containing protein</fullName>
    </recommendedName>
</protein>
<accession>H3ZCR5</accession>
<evidence type="ECO:0008006" key="4">
    <source>
        <dbReference type="Google" id="ProtNLM"/>
    </source>
</evidence>